<reference evidence="4 5" key="1">
    <citation type="submission" date="2019-08" db="EMBL/GenBank/DDBJ databases">
        <title>Arthrobacter sp. nov., isolated from plateau pika and Tibetan wild ass.</title>
        <authorList>
            <person name="Ge Y."/>
        </authorList>
    </citation>
    <scope>NUCLEOTIDE SEQUENCE [LARGE SCALE GENOMIC DNA]</scope>
    <source>
        <strain evidence="4 5">785</strain>
    </source>
</reference>
<dbReference type="Proteomes" id="UP000326852">
    <property type="component" value="Unassembled WGS sequence"/>
</dbReference>
<feature type="region of interest" description="Disordered" evidence="1">
    <location>
        <begin position="63"/>
        <end position="199"/>
    </location>
</feature>
<organism evidence="4 5">
    <name type="scientific">Arthrobacter yangruifuii</name>
    <dbReference type="NCBI Taxonomy" id="2606616"/>
    <lineage>
        <taxon>Bacteria</taxon>
        <taxon>Bacillati</taxon>
        <taxon>Actinomycetota</taxon>
        <taxon>Actinomycetes</taxon>
        <taxon>Micrococcales</taxon>
        <taxon>Micrococcaceae</taxon>
        <taxon>Arthrobacter</taxon>
    </lineage>
</organism>
<dbReference type="InterPro" id="IPR057169">
    <property type="entry name" value="DUF7847"/>
</dbReference>
<keyword evidence="2" id="KW-0472">Membrane</keyword>
<evidence type="ECO:0000313" key="4">
    <source>
        <dbReference type="EMBL" id="KAD4060506.1"/>
    </source>
</evidence>
<evidence type="ECO:0000256" key="2">
    <source>
        <dbReference type="SAM" id="Phobius"/>
    </source>
</evidence>
<keyword evidence="2" id="KW-1133">Transmembrane helix</keyword>
<feature type="compositionally biased region" description="Basic and acidic residues" evidence="1">
    <location>
        <begin position="78"/>
        <end position="98"/>
    </location>
</feature>
<feature type="domain" description="DUF7847" evidence="3">
    <location>
        <begin position="231"/>
        <end position="482"/>
    </location>
</feature>
<feature type="transmembrane region" description="Helical" evidence="2">
    <location>
        <begin position="322"/>
        <end position="351"/>
    </location>
</feature>
<feature type="compositionally biased region" description="Pro residues" evidence="1">
    <location>
        <begin position="142"/>
        <end position="152"/>
    </location>
</feature>
<evidence type="ECO:0000313" key="5">
    <source>
        <dbReference type="Proteomes" id="UP000326852"/>
    </source>
</evidence>
<feature type="transmembrane region" description="Helical" evidence="2">
    <location>
        <begin position="273"/>
        <end position="301"/>
    </location>
</feature>
<feature type="transmembrane region" description="Helical" evidence="2">
    <location>
        <begin position="357"/>
        <end position="378"/>
    </location>
</feature>
<dbReference type="EMBL" id="VTFX01000001">
    <property type="protein sequence ID" value="KAD4060506.1"/>
    <property type="molecule type" value="Genomic_DNA"/>
</dbReference>
<sequence length="529" mass="55478">MRAFITPCFRCLPSPTPLRGCCSSPDGCRSPRRAFAAYVNPYHPKGHIGRRGSPDAVCAEHHYSQGNKRQHLRGKRVHMSEEEHSGRQHTGRENRNDGDGVPAGPAQPGTPESGSGPWSPEGSPAGFRHPAPPAPDMQRPDMPSPDMPPPGTNPWAQAQQGNPWGQPAPAQGSAWDQPNPYAAAAGTVPRPGYRPPPKPGIIPLRPLGLGEIMDGAFQACRRNVLAAFGNAFVVQAVIMLLLIGMGAGLIASVDGWLQSDASSGEVTGPLVGTIVGSVSLLGALSVIGVLIVQGLLVLPVVRSTLNLKTGFGQVWRLGRRSLGPLAGLALLLLACAAVGVTVLVVVGYLIIDSVGNMGLLVVIPAVFAVFAAVVWVAVKLSLAPAALVLEGIGVFAAIRRSWQMTGRNWWRTFGILALTSLIVNVLTQIVSVPLSFAVSALTLVPSVAVAVLSGVLLVAVSLLMGAVASAFQSAVTALLYIDLRIRREGFDLTLMKYQESPESLDPDFLPGRKAVPLAHGPYGPSAGTQ</sequence>
<accession>A0A5N6MUM9</accession>
<name>A0A5N6MUM9_9MICC</name>
<gene>
    <name evidence="4" type="ORF">GD627_05585</name>
</gene>
<keyword evidence="2" id="KW-0812">Transmembrane</keyword>
<evidence type="ECO:0000259" key="3">
    <source>
        <dbReference type="Pfam" id="PF25231"/>
    </source>
</evidence>
<feature type="compositionally biased region" description="Low complexity" evidence="1">
    <location>
        <begin position="109"/>
        <end position="126"/>
    </location>
</feature>
<proteinExistence type="predicted"/>
<feature type="compositionally biased region" description="Polar residues" evidence="1">
    <location>
        <begin position="154"/>
        <end position="163"/>
    </location>
</feature>
<feature type="transmembrane region" description="Helical" evidence="2">
    <location>
        <begin position="408"/>
        <end position="427"/>
    </location>
</feature>
<dbReference type="AlphaFoldDB" id="A0A5N6MUM9"/>
<keyword evidence="5" id="KW-1185">Reference proteome</keyword>
<feature type="transmembrane region" description="Helical" evidence="2">
    <location>
        <begin position="434"/>
        <end position="456"/>
    </location>
</feature>
<comment type="caution">
    <text evidence="4">The sequence shown here is derived from an EMBL/GenBank/DDBJ whole genome shotgun (WGS) entry which is preliminary data.</text>
</comment>
<feature type="transmembrane region" description="Helical" evidence="2">
    <location>
        <begin position="231"/>
        <end position="253"/>
    </location>
</feature>
<feature type="compositionally biased region" description="Basic residues" evidence="1">
    <location>
        <begin position="68"/>
        <end position="77"/>
    </location>
</feature>
<dbReference type="Pfam" id="PF25231">
    <property type="entry name" value="DUF7847"/>
    <property type="match status" value="1"/>
</dbReference>
<protein>
    <recommendedName>
        <fullName evidence="3">DUF7847 domain-containing protein</fullName>
    </recommendedName>
</protein>
<evidence type="ECO:0000256" key="1">
    <source>
        <dbReference type="SAM" id="MobiDB-lite"/>
    </source>
</evidence>